<keyword evidence="3" id="KW-0969">Cilium</keyword>
<sequence>MELPNVDLAQEMVDMLSAYRSYEANITAFNAYKDMALKTLEIGI</sequence>
<accession>A0A645FH64</accession>
<keyword evidence="3" id="KW-0966">Cell projection</keyword>
<dbReference type="InterPro" id="IPR010930">
    <property type="entry name" value="Flg_bb/hook_C_dom"/>
</dbReference>
<evidence type="ECO:0000259" key="2">
    <source>
        <dbReference type="Pfam" id="PF06429"/>
    </source>
</evidence>
<organism evidence="3">
    <name type="scientific">bioreactor metagenome</name>
    <dbReference type="NCBI Taxonomy" id="1076179"/>
    <lineage>
        <taxon>unclassified sequences</taxon>
        <taxon>metagenomes</taxon>
        <taxon>ecological metagenomes</taxon>
    </lineage>
</organism>
<comment type="similarity">
    <text evidence="1">Belongs to the flagella basal body rod proteins family.</text>
</comment>
<keyword evidence="3" id="KW-0282">Flagellum</keyword>
<dbReference type="Pfam" id="PF06429">
    <property type="entry name" value="Flg_bbr_C"/>
    <property type="match status" value="1"/>
</dbReference>
<protein>
    <submittedName>
        <fullName evidence="3">Flagellar basal-body rod protein FlgC</fullName>
    </submittedName>
</protein>
<feature type="domain" description="Flagellar basal-body/hook protein C-terminal" evidence="2">
    <location>
        <begin position="2"/>
        <end position="41"/>
    </location>
</feature>
<comment type="caution">
    <text evidence="3">The sequence shown here is derived from an EMBL/GenBank/DDBJ whole genome shotgun (WGS) entry which is preliminary data.</text>
</comment>
<evidence type="ECO:0000313" key="3">
    <source>
        <dbReference type="EMBL" id="MPN12852.1"/>
    </source>
</evidence>
<gene>
    <name evidence="3" type="primary">flgC_19</name>
    <name evidence="3" type="ORF">SDC9_160172</name>
</gene>
<name>A0A645FH64_9ZZZZ</name>
<proteinExistence type="inferred from homology"/>
<evidence type="ECO:0000256" key="1">
    <source>
        <dbReference type="ARBA" id="ARBA00009677"/>
    </source>
</evidence>
<dbReference type="EMBL" id="VSSQ01059273">
    <property type="protein sequence ID" value="MPN12852.1"/>
    <property type="molecule type" value="Genomic_DNA"/>
</dbReference>
<dbReference type="AlphaFoldDB" id="A0A645FH64"/>
<reference evidence="3" key="1">
    <citation type="submission" date="2019-08" db="EMBL/GenBank/DDBJ databases">
        <authorList>
            <person name="Kucharzyk K."/>
            <person name="Murdoch R.W."/>
            <person name="Higgins S."/>
            <person name="Loffler F."/>
        </authorList>
    </citation>
    <scope>NUCLEOTIDE SEQUENCE</scope>
</reference>